<gene>
    <name evidence="2" type="ORF">IMC76_05055</name>
</gene>
<sequence>MIKFRVLISVFIAMAISGCGVSNWNVGKTVGQQQEPTQEPTQTAPAQIEKPKTPTLHIDKIIQAWGSPTKIEKDALNRDVYIWENCKATGLYVDKCDETGCKTVPETKCCERVLNTDENGNVTNLKDAVNSCM</sequence>
<protein>
    <recommendedName>
        <fullName evidence="4">Lipoprotein</fullName>
    </recommendedName>
</protein>
<feature type="chain" id="PRO_5029915333" description="Lipoprotein" evidence="1">
    <location>
        <begin position="25"/>
        <end position="133"/>
    </location>
</feature>
<dbReference type="PROSITE" id="PS51257">
    <property type="entry name" value="PROKAR_LIPOPROTEIN"/>
    <property type="match status" value="1"/>
</dbReference>
<evidence type="ECO:0000256" key="1">
    <source>
        <dbReference type="SAM" id="SignalP"/>
    </source>
</evidence>
<dbReference type="AlphaFoldDB" id="A0A7M1LEW2"/>
<keyword evidence="1" id="KW-0732">Signal</keyword>
<evidence type="ECO:0008006" key="4">
    <source>
        <dbReference type="Google" id="ProtNLM"/>
    </source>
</evidence>
<dbReference type="Proteomes" id="UP000594749">
    <property type="component" value="Chromosome"/>
</dbReference>
<proteinExistence type="predicted"/>
<organism evidence="2 3">
    <name type="scientific">Campylobacter corcagiensis</name>
    <dbReference type="NCBI Taxonomy" id="1448857"/>
    <lineage>
        <taxon>Bacteria</taxon>
        <taxon>Pseudomonadati</taxon>
        <taxon>Campylobacterota</taxon>
        <taxon>Epsilonproteobacteria</taxon>
        <taxon>Campylobacterales</taxon>
        <taxon>Campylobacteraceae</taxon>
        <taxon>Campylobacter</taxon>
    </lineage>
</organism>
<dbReference type="EMBL" id="CP063078">
    <property type="protein sequence ID" value="QOQ86604.1"/>
    <property type="molecule type" value="Genomic_DNA"/>
</dbReference>
<dbReference type="RefSeq" id="WP_025802840.1">
    <property type="nucleotide sequence ID" value="NZ_CP053842.1"/>
</dbReference>
<keyword evidence="3" id="KW-1185">Reference proteome</keyword>
<evidence type="ECO:0000313" key="2">
    <source>
        <dbReference type="EMBL" id="QOQ86604.1"/>
    </source>
</evidence>
<name>A0A7M1LEW2_9BACT</name>
<reference evidence="2 3" key="1">
    <citation type="submission" date="2020-10" db="EMBL/GenBank/DDBJ databases">
        <title>Campylobacter and Helicobacter PacBio genomes.</title>
        <authorList>
            <person name="Lane C."/>
        </authorList>
    </citation>
    <scope>NUCLEOTIDE SEQUENCE [LARGE SCALE GENOMIC DNA]</scope>
    <source>
        <strain evidence="2 3">2016D-0077</strain>
    </source>
</reference>
<feature type="signal peptide" evidence="1">
    <location>
        <begin position="1"/>
        <end position="24"/>
    </location>
</feature>
<dbReference type="OrthoDB" id="5363013at2"/>
<evidence type="ECO:0000313" key="3">
    <source>
        <dbReference type="Proteomes" id="UP000594749"/>
    </source>
</evidence>
<accession>A0A7M1LEW2</accession>